<evidence type="ECO:0000313" key="2">
    <source>
        <dbReference type="EMBL" id="JAW15436.1"/>
    </source>
</evidence>
<accession>A0A224XSE7</accession>
<keyword evidence="1" id="KW-1133">Transmembrane helix</keyword>
<protein>
    <submittedName>
        <fullName evidence="2">Uncharacterized protein</fullName>
    </submittedName>
</protein>
<feature type="transmembrane region" description="Helical" evidence="1">
    <location>
        <begin position="12"/>
        <end position="32"/>
    </location>
</feature>
<keyword evidence="1" id="KW-0812">Transmembrane</keyword>
<dbReference type="EMBL" id="GFTR01000990">
    <property type="protein sequence ID" value="JAW15436.1"/>
    <property type="molecule type" value="Transcribed_RNA"/>
</dbReference>
<sequence>MTLMSMLTEIFSFFLPFFFLHLVFHFTLLLILKPIVFTFKNIHIRITRTYIMCTSSSSSICIKLSNISSEIEDNGVGVLISVR</sequence>
<dbReference type="AlphaFoldDB" id="A0A224XSE7"/>
<reference evidence="2" key="1">
    <citation type="journal article" date="2018" name="PLoS Negl. Trop. Dis.">
        <title>An insight into the salivary gland and fat body transcriptome of Panstrongylus lignarius (Hemiptera: Heteroptera), the main vector of Chagas disease in Peru.</title>
        <authorList>
            <person name="Nevoa J.C."/>
            <person name="Mendes M.T."/>
            <person name="da Silva M.V."/>
            <person name="Soares S.C."/>
            <person name="Oliveira C.J.F."/>
            <person name="Ribeiro J.M.C."/>
        </authorList>
    </citation>
    <scope>NUCLEOTIDE SEQUENCE</scope>
</reference>
<name>A0A224XSE7_9HEMI</name>
<organism evidence="2">
    <name type="scientific">Panstrongylus lignarius</name>
    <dbReference type="NCBI Taxonomy" id="156445"/>
    <lineage>
        <taxon>Eukaryota</taxon>
        <taxon>Metazoa</taxon>
        <taxon>Ecdysozoa</taxon>
        <taxon>Arthropoda</taxon>
        <taxon>Hexapoda</taxon>
        <taxon>Insecta</taxon>
        <taxon>Pterygota</taxon>
        <taxon>Neoptera</taxon>
        <taxon>Paraneoptera</taxon>
        <taxon>Hemiptera</taxon>
        <taxon>Heteroptera</taxon>
        <taxon>Panheteroptera</taxon>
        <taxon>Cimicomorpha</taxon>
        <taxon>Reduviidae</taxon>
        <taxon>Triatominae</taxon>
        <taxon>Panstrongylus</taxon>
    </lineage>
</organism>
<proteinExistence type="predicted"/>
<keyword evidence="1" id="KW-0472">Membrane</keyword>
<evidence type="ECO:0000256" key="1">
    <source>
        <dbReference type="SAM" id="Phobius"/>
    </source>
</evidence>